<dbReference type="EMBL" id="BT144372">
    <property type="protein sequence ID" value="AFK44166.1"/>
    <property type="molecule type" value="mRNA"/>
</dbReference>
<name>I3SV74_MEDTR</name>
<reference evidence="1" key="1">
    <citation type="submission" date="2012-05" db="EMBL/GenBank/DDBJ databases">
        <authorList>
            <person name="Krishnakumar V."/>
            <person name="Cheung F."/>
            <person name="Xiao Y."/>
            <person name="Chan A."/>
            <person name="Moskal W.A."/>
            <person name="Town C.D."/>
        </authorList>
    </citation>
    <scope>NUCLEOTIDE SEQUENCE</scope>
</reference>
<protein>
    <submittedName>
        <fullName evidence="1">Uncharacterized protein</fullName>
    </submittedName>
</protein>
<evidence type="ECO:0000313" key="1">
    <source>
        <dbReference type="EMBL" id="AFK44166.1"/>
    </source>
</evidence>
<dbReference type="AlphaFoldDB" id="I3SV74"/>
<organism evidence="1">
    <name type="scientific">Medicago truncatula</name>
    <name type="common">Barrel medic</name>
    <name type="synonym">Medicago tribuloides</name>
    <dbReference type="NCBI Taxonomy" id="3880"/>
    <lineage>
        <taxon>Eukaryota</taxon>
        <taxon>Viridiplantae</taxon>
        <taxon>Streptophyta</taxon>
        <taxon>Embryophyta</taxon>
        <taxon>Tracheophyta</taxon>
        <taxon>Spermatophyta</taxon>
        <taxon>Magnoliopsida</taxon>
        <taxon>eudicotyledons</taxon>
        <taxon>Gunneridae</taxon>
        <taxon>Pentapetalae</taxon>
        <taxon>rosids</taxon>
        <taxon>fabids</taxon>
        <taxon>Fabales</taxon>
        <taxon>Fabaceae</taxon>
        <taxon>Papilionoideae</taxon>
        <taxon>50 kb inversion clade</taxon>
        <taxon>NPAAA clade</taxon>
        <taxon>Hologalegina</taxon>
        <taxon>IRL clade</taxon>
        <taxon>Trifolieae</taxon>
        <taxon>Medicago</taxon>
    </lineage>
</organism>
<accession>I3SV74</accession>
<sequence length="71" mass="8309">MIQFSEWVYETIVKCSFVPVSLNPSLKSQYASLQVLWKGYGYFIIKNFAAAVWKEHIYPCLYQSSIFFLGE</sequence>
<proteinExistence type="evidence at transcript level"/>